<keyword evidence="1" id="KW-1133">Transmembrane helix</keyword>
<dbReference type="InterPro" id="IPR010994">
    <property type="entry name" value="RuvA_2-like"/>
</dbReference>
<evidence type="ECO:0000313" key="3">
    <source>
        <dbReference type="Proteomes" id="UP000017127"/>
    </source>
</evidence>
<dbReference type="Pfam" id="PF12836">
    <property type="entry name" value="HHH_3"/>
    <property type="match status" value="1"/>
</dbReference>
<dbReference type="PATRIC" id="fig|1348334.3.peg.3751"/>
<dbReference type="AlphaFoldDB" id="U7QGG2"/>
<dbReference type="Gene3D" id="2.160.20.80">
    <property type="entry name" value="E3 ubiquitin-protein ligase SopA"/>
    <property type="match status" value="1"/>
</dbReference>
<evidence type="ECO:0000313" key="2">
    <source>
        <dbReference type="EMBL" id="ERT06170.1"/>
    </source>
</evidence>
<dbReference type="SUPFAM" id="SSF47781">
    <property type="entry name" value="RuvA domain 2-like"/>
    <property type="match status" value="1"/>
</dbReference>
<evidence type="ECO:0000256" key="1">
    <source>
        <dbReference type="SAM" id="Phobius"/>
    </source>
</evidence>
<dbReference type="EMBL" id="AUZM01000041">
    <property type="protein sequence ID" value="ERT06170.1"/>
    <property type="molecule type" value="Genomic_DNA"/>
</dbReference>
<keyword evidence="1" id="KW-0812">Transmembrane</keyword>
<keyword evidence="3" id="KW-1185">Reference proteome</keyword>
<accession>U7QGG2</accession>
<keyword evidence="1" id="KW-0472">Membrane</keyword>
<gene>
    <name evidence="2" type="ORF">M595_3878</name>
</gene>
<feature type="transmembrane region" description="Helical" evidence="1">
    <location>
        <begin position="556"/>
        <end position="574"/>
    </location>
</feature>
<dbReference type="InterPro" id="IPR001646">
    <property type="entry name" value="5peptide_repeat"/>
</dbReference>
<dbReference type="Proteomes" id="UP000017127">
    <property type="component" value="Unassembled WGS sequence"/>
</dbReference>
<sequence>MTFLVLCFPVRAESSSTGQIPLTLEILQEKVKNPVKQDGFYFIDLQNFIIDLQPEQVEFSQQFYQQIQAALNPSEKSEDTVGLNLSNSLIKGDFIGSKIGVRVPLLKETFLSVFSADELKILTSEQSQLSLRNQSPENTAVTIPKITVIRGRFKCKDTEFQGNIDFKKAFFIRGLDAQEAIFSQKTNLNETIFNEVANFNNAIFKDKSNFSYAIFLSPAKFNKTNFQGFINFEDSHFNEVSFNQAHFQEFANFKSITFDGETDFSESWWQGRTVFSKSNLSHSISFQQAIFEESVDFRDTRFNQGLSLREASLQSAIDFSDAGFGRLTKINFSDFMFDSNSAQIMGDPGIIGTVISVKTLQGNENLLRNLIQNFRQQEQIEDANKIEYLRAQLMLKQFKRNIFGVDLNTASMSRLIYAGFTREQANEILNLRIKQPFRNLTEILKLDKIDLATYIKVYDRVVANRYQGEQDKDTKTGWKKVVFDNYIIPLFNSINTALHWLELSVLLLLSGYGTRFELVAGVGIVAIAYFGLVFWFVDRVRRQHPTPILPTSSETIWMLTSYGILTSIGLTQIFRGSSHPILTLLCLAVFIVPIPGFLVGFLYYRGRHHNLLDSSYLTEDASQRQLRLMIGRLPLMPRFIFFRDRYMPILWDRGWSWLNYYDFSLNNFLKFGFNDLRLRDEHLPGIIANLVWYQWSLGVLYLILIFWTLSRTIPGLNLLIYLK</sequence>
<dbReference type="Pfam" id="PF13576">
    <property type="entry name" value="Pentapeptide_3"/>
    <property type="match status" value="1"/>
</dbReference>
<feature type="transmembrane region" description="Helical" evidence="1">
    <location>
        <begin position="581"/>
        <end position="604"/>
    </location>
</feature>
<organism evidence="2 3">
    <name type="scientific">Lyngbya aestuarii BL J</name>
    <dbReference type="NCBI Taxonomy" id="1348334"/>
    <lineage>
        <taxon>Bacteria</taxon>
        <taxon>Bacillati</taxon>
        <taxon>Cyanobacteriota</taxon>
        <taxon>Cyanophyceae</taxon>
        <taxon>Oscillatoriophycideae</taxon>
        <taxon>Oscillatoriales</taxon>
        <taxon>Microcoleaceae</taxon>
        <taxon>Lyngbya</taxon>
    </lineage>
</organism>
<feature type="transmembrane region" description="Helical" evidence="1">
    <location>
        <begin position="516"/>
        <end position="536"/>
    </location>
</feature>
<comment type="caution">
    <text evidence="2">The sequence shown here is derived from an EMBL/GenBank/DDBJ whole genome shotgun (WGS) entry which is preliminary data.</text>
</comment>
<protein>
    <submittedName>
        <fullName evidence="2">Pentapeptide repeats family protein</fullName>
    </submittedName>
</protein>
<reference evidence="2 3" key="1">
    <citation type="journal article" date="2013" name="Front. Microbiol.">
        <title>Comparative genomic analyses of the cyanobacterium, Lyngbya aestuarii BL J, a powerful hydrogen producer.</title>
        <authorList>
            <person name="Kothari A."/>
            <person name="Vaughn M."/>
            <person name="Garcia-Pichel F."/>
        </authorList>
    </citation>
    <scope>NUCLEOTIDE SEQUENCE [LARGE SCALE GENOMIC DNA]</scope>
    <source>
        <strain evidence="2 3">BL J</strain>
    </source>
</reference>
<name>U7QGG2_9CYAN</name>
<proteinExistence type="predicted"/>